<sequence length="542" mass="61600">MNLLIRCSVICAILYGFAVGEILPYEKLKNEPKSLAKDYYIYRLADETKYNKSELAVLRNDVYRYKGKLAKKLDAILGAEKINKKCAGFGIKNILKADDACKKVIINPNFISRLSSKNRAVLLNELVKFPNLINLINGMNAKNPAIYFADTLDVENYFIYFNSLSQKEREIKFNFELTPDFANALSQTYAFKGMLEDIVIKDKMQILAHSLLYINPANLGDEIAFLLGINAVKFKSDDKAFGFFKAAAYNSKKIGISQNAKFWMYLINGDKTALKELANSDYYDIYSIIAKEKLGNRTLSVIIPKPSLNAPKNYDISDPFAWVKTKNKADVANEAELKKMAMFFDTKATIGEYSYIMNKLNKKDNFYAMPFMEFIGTDDLRRQALILALARQESRFVPSAISTSYALGMMQFMPFVANDIAKKQGLAEFDQDNMFKPEVAYKFANIHLDYLENYLISPVFIAYAYNGGVGFTNRMLKNGLFDKKGKYEPYLAMELVPYAESRDYAKKVLANFVIYAQILGLKVSAEDEILKLSSSEKSDKVR</sequence>
<proteinExistence type="inferred from homology"/>
<dbReference type="RefSeq" id="WP_012109230.1">
    <property type="nucleotide sequence ID" value="NC_009714.1"/>
</dbReference>
<feature type="domain" description="Transglycosylase SLT" evidence="2">
    <location>
        <begin position="383"/>
        <end position="478"/>
    </location>
</feature>
<comment type="similarity">
    <text evidence="1">Belongs to the transglycosylase Slt family.</text>
</comment>
<dbReference type="InterPro" id="IPR000189">
    <property type="entry name" value="Transglyc_AS"/>
</dbReference>
<dbReference type="eggNOG" id="COG0741">
    <property type="taxonomic scope" value="Bacteria"/>
</dbReference>
<dbReference type="GO" id="GO:0016020">
    <property type="term" value="C:membrane"/>
    <property type="evidence" value="ECO:0007669"/>
    <property type="project" value="InterPro"/>
</dbReference>
<dbReference type="PROSITE" id="PS00922">
    <property type="entry name" value="TRANSGLYCOSYLASE"/>
    <property type="match status" value="1"/>
</dbReference>
<organism evidence="3 4">
    <name type="scientific">Campylobacter hominis (strain ATCC BAA-381 / DSM 21671 / CCUG 45161 / LMG 19568 / NCTC 13146 / CH001A)</name>
    <dbReference type="NCBI Taxonomy" id="360107"/>
    <lineage>
        <taxon>Bacteria</taxon>
        <taxon>Pseudomonadati</taxon>
        <taxon>Campylobacterota</taxon>
        <taxon>Epsilonproteobacteria</taxon>
        <taxon>Campylobacterales</taxon>
        <taxon>Campylobacteraceae</taxon>
        <taxon>Campylobacter</taxon>
    </lineage>
</organism>
<dbReference type="OrthoDB" id="5525175at2"/>
<dbReference type="Pfam" id="PF01464">
    <property type="entry name" value="SLT"/>
    <property type="match status" value="1"/>
</dbReference>
<evidence type="ECO:0000256" key="1">
    <source>
        <dbReference type="ARBA" id="ARBA00007734"/>
    </source>
</evidence>
<dbReference type="Proteomes" id="UP000002407">
    <property type="component" value="Chromosome"/>
</dbReference>
<evidence type="ECO:0000313" key="3">
    <source>
        <dbReference type="EMBL" id="ABS52552.1"/>
    </source>
</evidence>
<dbReference type="GO" id="GO:0008933">
    <property type="term" value="F:peptidoglycan lytic transglycosylase activity"/>
    <property type="evidence" value="ECO:0007669"/>
    <property type="project" value="InterPro"/>
</dbReference>
<dbReference type="SUPFAM" id="SSF53955">
    <property type="entry name" value="Lysozyme-like"/>
    <property type="match status" value="1"/>
</dbReference>
<protein>
    <submittedName>
        <fullName evidence="3">Putative soluble lytic murein transglycosylase</fullName>
    </submittedName>
</protein>
<dbReference type="EMBL" id="CP000776">
    <property type="protein sequence ID" value="ABS52552.1"/>
    <property type="molecule type" value="Genomic_DNA"/>
</dbReference>
<dbReference type="AlphaFoldDB" id="A7I336"/>
<dbReference type="CDD" id="cd13401">
    <property type="entry name" value="Slt70-like"/>
    <property type="match status" value="1"/>
</dbReference>
<dbReference type="KEGG" id="cha:CHAB381_1378"/>
<dbReference type="InterPro" id="IPR023346">
    <property type="entry name" value="Lysozyme-like_dom_sf"/>
</dbReference>
<dbReference type="PANTHER" id="PTHR37423:SF2">
    <property type="entry name" value="MEMBRANE-BOUND LYTIC MUREIN TRANSGLYCOSYLASE C"/>
    <property type="match status" value="1"/>
</dbReference>
<evidence type="ECO:0000259" key="2">
    <source>
        <dbReference type="Pfam" id="PF01464"/>
    </source>
</evidence>
<dbReference type="InterPro" id="IPR008258">
    <property type="entry name" value="Transglycosylase_SLT_dom_1"/>
</dbReference>
<gene>
    <name evidence="3" type="ordered locus">CHAB381_1378</name>
</gene>
<dbReference type="CAZy" id="GH23">
    <property type="family name" value="Glycoside Hydrolase Family 23"/>
</dbReference>
<dbReference type="Gene3D" id="1.10.530.10">
    <property type="match status" value="1"/>
</dbReference>
<dbReference type="STRING" id="360107.CHAB381_1378"/>
<dbReference type="GO" id="GO:0000270">
    <property type="term" value="P:peptidoglycan metabolic process"/>
    <property type="evidence" value="ECO:0007669"/>
    <property type="project" value="InterPro"/>
</dbReference>
<dbReference type="HOGENOM" id="CLU_036276_0_0_7"/>
<accession>A7I336</accession>
<dbReference type="PANTHER" id="PTHR37423">
    <property type="entry name" value="SOLUBLE LYTIC MUREIN TRANSGLYCOSYLASE-RELATED"/>
    <property type="match status" value="1"/>
</dbReference>
<keyword evidence="4" id="KW-1185">Reference proteome</keyword>
<reference evidence="4" key="1">
    <citation type="submission" date="2007-07" db="EMBL/GenBank/DDBJ databases">
        <title>Complete genome sequence of Campylobacter hominis ATCC BAA-381, a commensal isolated from the human gastrointestinal tract.</title>
        <authorList>
            <person name="Fouts D.E."/>
            <person name="Mongodin E.F."/>
            <person name="Puiu D."/>
            <person name="Sebastian Y."/>
            <person name="Miller W.G."/>
            <person name="Mandrell R.E."/>
            <person name="Nelson K.E."/>
        </authorList>
    </citation>
    <scope>NUCLEOTIDE SEQUENCE [LARGE SCALE GENOMIC DNA]</scope>
    <source>
        <strain evidence="4">ATCC BAA-381 / DSM 21671 / CCUG 45161 / LMG 19568 / NCTC 13146 / CH001A</strain>
    </source>
</reference>
<evidence type="ECO:0000313" key="4">
    <source>
        <dbReference type="Proteomes" id="UP000002407"/>
    </source>
</evidence>
<name>A7I336_CAMHC</name>